<dbReference type="AlphaFoldDB" id="A0A023F4Z8"/>
<evidence type="ECO:0000256" key="1">
    <source>
        <dbReference type="SAM" id="Phobius"/>
    </source>
</evidence>
<accession>A0A023F4Z8</accession>
<sequence length="96" mass="11083">MSVYCFFIDFILFSAVISFYEILFGDNCDDFSCYKLEAFQIKGWSFYYLLCQGTIQIVGNKQAEKDLKRIQIDLLGIRYYSAAFQGSGEKLVLRPG</sequence>
<reference evidence="2" key="1">
    <citation type="journal article" date="2014" name="PLoS Negl. Trop. Dis.">
        <title>An updated insight into the Sialotranscriptome of Triatoma infestans: developmental stage and geographic variations.</title>
        <authorList>
            <person name="Schwarz A."/>
            <person name="Medrano-Mercado N."/>
            <person name="Schaub G.A."/>
            <person name="Struchiner C.J."/>
            <person name="Bargues M.D."/>
            <person name="Levy M.Z."/>
            <person name="Ribeiro J.M."/>
        </authorList>
    </citation>
    <scope>NUCLEOTIDE SEQUENCE</scope>
    <source>
        <strain evidence="2">Chile</strain>
        <tissue evidence="2">Salivary glands</tissue>
    </source>
</reference>
<keyword evidence="1" id="KW-0472">Membrane</keyword>
<feature type="transmembrane region" description="Helical" evidence="1">
    <location>
        <begin position="6"/>
        <end position="25"/>
    </location>
</feature>
<organism evidence="2">
    <name type="scientific">Triatoma infestans</name>
    <name type="common">Assassin bug</name>
    <dbReference type="NCBI Taxonomy" id="30076"/>
    <lineage>
        <taxon>Eukaryota</taxon>
        <taxon>Metazoa</taxon>
        <taxon>Ecdysozoa</taxon>
        <taxon>Arthropoda</taxon>
        <taxon>Hexapoda</taxon>
        <taxon>Insecta</taxon>
        <taxon>Pterygota</taxon>
        <taxon>Neoptera</taxon>
        <taxon>Paraneoptera</taxon>
        <taxon>Hemiptera</taxon>
        <taxon>Heteroptera</taxon>
        <taxon>Panheteroptera</taxon>
        <taxon>Cimicomorpha</taxon>
        <taxon>Reduviidae</taxon>
        <taxon>Triatominae</taxon>
        <taxon>Triatoma</taxon>
    </lineage>
</organism>
<dbReference type="EMBL" id="GBBI01002131">
    <property type="protein sequence ID" value="JAC16581.1"/>
    <property type="molecule type" value="mRNA"/>
</dbReference>
<evidence type="ECO:0000313" key="2">
    <source>
        <dbReference type="EMBL" id="JAC16581.1"/>
    </source>
</evidence>
<keyword evidence="1" id="KW-0812">Transmembrane</keyword>
<name>A0A023F4Z8_TRIIF</name>
<feature type="non-terminal residue" evidence="2">
    <location>
        <position position="96"/>
    </location>
</feature>
<protein>
    <submittedName>
        <fullName evidence="2">Putative secreted protein</fullName>
    </submittedName>
</protein>
<proteinExistence type="evidence at transcript level"/>
<keyword evidence="1" id="KW-1133">Transmembrane helix</keyword>